<evidence type="ECO:0000256" key="5">
    <source>
        <dbReference type="ARBA" id="ARBA00023136"/>
    </source>
</evidence>
<evidence type="ECO:0000256" key="7">
    <source>
        <dbReference type="SAM" id="MobiDB-lite"/>
    </source>
</evidence>
<dbReference type="Pfam" id="PF07690">
    <property type="entry name" value="MFS_1"/>
    <property type="match status" value="1"/>
</dbReference>
<dbReference type="GO" id="GO:0012505">
    <property type="term" value="C:endomembrane system"/>
    <property type="evidence" value="ECO:0007669"/>
    <property type="project" value="UniProtKB-SubCell"/>
</dbReference>
<feature type="transmembrane region" description="Helical" evidence="8">
    <location>
        <begin position="54"/>
        <end position="77"/>
    </location>
</feature>
<feature type="transmembrane region" description="Helical" evidence="8">
    <location>
        <begin position="386"/>
        <end position="407"/>
    </location>
</feature>
<dbReference type="Gene3D" id="1.20.1250.20">
    <property type="entry name" value="MFS general substrate transporter like domains"/>
    <property type="match status" value="2"/>
</dbReference>
<dbReference type="PROSITE" id="PS50850">
    <property type="entry name" value="MFS"/>
    <property type="match status" value="1"/>
</dbReference>
<comment type="caution">
    <text evidence="10">The sequence shown here is derived from an EMBL/GenBank/DDBJ whole genome shotgun (WGS) entry which is preliminary data.</text>
</comment>
<dbReference type="VEuPathDB" id="FungiDB:LCOR_09034.1"/>
<dbReference type="PANTHER" id="PTHR23501">
    <property type="entry name" value="MAJOR FACILITATOR SUPERFAMILY"/>
    <property type="match status" value="1"/>
</dbReference>
<dbReference type="InterPro" id="IPR011701">
    <property type="entry name" value="MFS"/>
</dbReference>
<dbReference type="InterPro" id="IPR020846">
    <property type="entry name" value="MFS_dom"/>
</dbReference>
<feature type="transmembrane region" description="Helical" evidence="8">
    <location>
        <begin position="145"/>
        <end position="166"/>
    </location>
</feature>
<keyword evidence="4 8" id="KW-1133">Transmembrane helix</keyword>
<feature type="transmembrane region" description="Helical" evidence="8">
    <location>
        <begin position="120"/>
        <end position="139"/>
    </location>
</feature>
<evidence type="ECO:0000259" key="9">
    <source>
        <dbReference type="PROSITE" id="PS50850"/>
    </source>
</evidence>
<dbReference type="STRING" id="1263082.A0A068S841"/>
<dbReference type="PANTHER" id="PTHR23501:SF191">
    <property type="entry name" value="VACUOLAR BASIC AMINO ACID TRANSPORTER 4"/>
    <property type="match status" value="1"/>
</dbReference>
<evidence type="ECO:0000313" key="10">
    <source>
        <dbReference type="EMBL" id="CDH58160.1"/>
    </source>
</evidence>
<feature type="compositionally biased region" description="Polar residues" evidence="7">
    <location>
        <begin position="28"/>
        <end position="43"/>
    </location>
</feature>
<proteinExistence type="predicted"/>
<feature type="transmembrane region" description="Helical" evidence="8">
    <location>
        <begin position="251"/>
        <end position="271"/>
    </location>
</feature>
<evidence type="ECO:0000256" key="4">
    <source>
        <dbReference type="ARBA" id="ARBA00022989"/>
    </source>
</evidence>
<dbReference type="Proteomes" id="UP000027586">
    <property type="component" value="Unassembled WGS sequence"/>
</dbReference>
<feature type="domain" description="Major facilitator superfamily (MFS) profile" evidence="9">
    <location>
        <begin position="55"/>
        <end position="525"/>
    </location>
</feature>
<comment type="subcellular location">
    <subcellularLocation>
        <location evidence="1">Endomembrane system</location>
        <topology evidence="1">Multi-pass membrane protein</topology>
    </subcellularLocation>
</comment>
<dbReference type="PROSITE" id="PS00216">
    <property type="entry name" value="SUGAR_TRANSPORT_1"/>
    <property type="match status" value="1"/>
</dbReference>
<evidence type="ECO:0000256" key="8">
    <source>
        <dbReference type="SAM" id="Phobius"/>
    </source>
</evidence>
<keyword evidence="3 8" id="KW-0812">Transmembrane</keyword>
<dbReference type="EMBL" id="CBTN010000053">
    <property type="protein sequence ID" value="CDH58160.1"/>
    <property type="molecule type" value="Genomic_DNA"/>
</dbReference>
<sequence>MTEDSGNDKSWPLLHDLNDSSMNDKTRSSYHSINVNPDDTTSDDTNLSGVSLHLMTLCLAIGAGIPGIDVSICYTIMTQIGTDFQKAHLSTWIHNSYALACLATLPIAAKLADVFGRKPILVGLSTLFLVGSAGCGVAQSLQQIVIARAIAGFGAGGAVLMANVVIHDLVPLAKRSRYLSIMQTVQTLAVAFGSPLGGFITDTFGWRYCFKINILPLLFNIYVYCFRLNNYHARNMRKDINLWDQLRTIDFLGVMLLTSANVLLVMAFLFGGNTHPWSHPMILGALGGAMMAFILFVLHQAYGTRHPMVKHTLATNRNVLIGCTGMFLACFSNSSLYYLQPQFFMGVLGFTTSKAGLWIMVTILALPLGSIAAGQYIRNTGYFKTFLITMSAVSAIGIGCSTLWIAGKLPFHIGIALFLLLGFATGCFFVALAMTIASDVPKSDVSSAMLTQALCRFIGTTMGPAAVAAIVQSNIKVLLHKRITGPDADELIRFIRTSIRKVYTLSPEFQAIVADVIGQSLQRDKWDYGVCYMHVFPDQKHQSQNCQQSMSILLQNHIYSIEGRTSISLDAAYIGFRVYICV</sequence>
<evidence type="ECO:0000256" key="2">
    <source>
        <dbReference type="ARBA" id="ARBA00022448"/>
    </source>
</evidence>
<dbReference type="SUPFAM" id="SSF103473">
    <property type="entry name" value="MFS general substrate transporter"/>
    <property type="match status" value="2"/>
</dbReference>
<feature type="region of interest" description="Disordered" evidence="7">
    <location>
        <begin position="22"/>
        <end position="43"/>
    </location>
</feature>
<organism evidence="10 11">
    <name type="scientific">Lichtheimia corymbifera JMRC:FSU:9682</name>
    <dbReference type="NCBI Taxonomy" id="1263082"/>
    <lineage>
        <taxon>Eukaryota</taxon>
        <taxon>Fungi</taxon>
        <taxon>Fungi incertae sedis</taxon>
        <taxon>Mucoromycota</taxon>
        <taxon>Mucoromycotina</taxon>
        <taxon>Mucoromycetes</taxon>
        <taxon>Mucorales</taxon>
        <taxon>Lichtheimiaceae</taxon>
        <taxon>Lichtheimia</taxon>
    </lineage>
</organism>
<reference evidence="10" key="1">
    <citation type="submission" date="2013-08" db="EMBL/GenBank/DDBJ databases">
        <title>Gene expansion shapes genome architecture in the human pathogen Lichtheimia corymbifera: an evolutionary genomics analysis in the ancient terrestrial Mucorales (Mucoromycotina).</title>
        <authorList>
            <person name="Schwartze V.U."/>
            <person name="Winter S."/>
            <person name="Shelest E."/>
            <person name="Marcet-Houben M."/>
            <person name="Horn F."/>
            <person name="Wehner S."/>
            <person name="Hoffmann K."/>
            <person name="Riege K."/>
            <person name="Sammeth M."/>
            <person name="Nowrousian M."/>
            <person name="Valiante V."/>
            <person name="Linde J."/>
            <person name="Jacobsen I.D."/>
            <person name="Marz M."/>
            <person name="Brakhage A.A."/>
            <person name="Gabaldon T."/>
            <person name="Bocker S."/>
            <person name="Voigt K."/>
        </authorList>
    </citation>
    <scope>NUCLEOTIDE SEQUENCE [LARGE SCALE GENOMIC DNA]</scope>
    <source>
        <strain evidence="10">FSU 9682</strain>
    </source>
</reference>
<protein>
    <recommendedName>
        <fullName evidence="6">MFS-type drug efflux transporter P55</fullName>
    </recommendedName>
</protein>
<feature type="transmembrane region" description="Helical" evidence="8">
    <location>
        <begin position="212"/>
        <end position="230"/>
    </location>
</feature>
<feature type="transmembrane region" description="Helical" evidence="8">
    <location>
        <begin position="413"/>
        <end position="437"/>
    </location>
</feature>
<evidence type="ECO:0000256" key="3">
    <source>
        <dbReference type="ARBA" id="ARBA00022692"/>
    </source>
</evidence>
<dbReference type="GO" id="GO:0000329">
    <property type="term" value="C:fungal-type vacuole membrane"/>
    <property type="evidence" value="ECO:0007669"/>
    <property type="project" value="TreeGrafter"/>
</dbReference>
<dbReference type="AlphaFoldDB" id="A0A068S841"/>
<accession>A0A068S841</accession>
<keyword evidence="2" id="KW-0813">Transport</keyword>
<feature type="transmembrane region" description="Helical" evidence="8">
    <location>
        <begin position="89"/>
        <end position="108"/>
    </location>
</feature>
<evidence type="ECO:0000313" key="11">
    <source>
        <dbReference type="Proteomes" id="UP000027586"/>
    </source>
</evidence>
<gene>
    <name evidence="10" type="ORF">LCOR_09034.1</name>
</gene>
<dbReference type="InterPro" id="IPR036259">
    <property type="entry name" value="MFS_trans_sf"/>
</dbReference>
<feature type="transmembrane region" description="Helical" evidence="8">
    <location>
        <begin position="319"/>
        <end position="339"/>
    </location>
</feature>
<dbReference type="OrthoDB" id="3437016at2759"/>
<dbReference type="GO" id="GO:0015174">
    <property type="term" value="F:basic amino acid transmembrane transporter activity"/>
    <property type="evidence" value="ECO:0007669"/>
    <property type="project" value="TreeGrafter"/>
</dbReference>
<keyword evidence="11" id="KW-1185">Reference proteome</keyword>
<feature type="transmembrane region" description="Helical" evidence="8">
    <location>
        <begin position="355"/>
        <end position="374"/>
    </location>
</feature>
<evidence type="ECO:0000256" key="6">
    <source>
        <dbReference type="ARBA" id="ARBA00044273"/>
    </source>
</evidence>
<dbReference type="InterPro" id="IPR005829">
    <property type="entry name" value="Sugar_transporter_CS"/>
</dbReference>
<feature type="transmembrane region" description="Helical" evidence="8">
    <location>
        <begin position="277"/>
        <end position="298"/>
    </location>
</feature>
<name>A0A068S841_9FUNG</name>
<evidence type="ECO:0000256" key="1">
    <source>
        <dbReference type="ARBA" id="ARBA00004127"/>
    </source>
</evidence>
<keyword evidence="5 8" id="KW-0472">Membrane</keyword>
<dbReference type="GO" id="GO:0005886">
    <property type="term" value="C:plasma membrane"/>
    <property type="evidence" value="ECO:0007669"/>
    <property type="project" value="TreeGrafter"/>
</dbReference>